<dbReference type="EMBL" id="BDGU01000934">
    <property type="protein sequence ID" value="GAW09017.1"/>
    <property type="molecule type" value="Genomic_DNA"/>
</dbReference>
<name>A0A1Q3EP81_LENED</name>
<comment type="caution">
    <text evidence="2">The sequence shown here is derived from an EMBL/GenBank/DDBJ whole genome shotgun (WGS) entry which is preliminary data.</text>
</comment>
<reference evidence="2 3" key="1">
    <citation type="submission" date="2016-08" db="EMBL/GenBank/DDBJ databases">
        <authorList>
            <consortium name="Lentinula edodes genome sequencing consortium"/>
            <person name="Sakamoto Y."/>
            <person name="Nakade K."/>
            <person name="Sato S."/>
            <person name="Yoshida Y."/>
            <person name="Miyazaki K."/>
            <person name="Natsume S."/>
            <person name="Konno N."/>
        </authorList>
    </citation>
    <scope>NUCLEOTIDE SEQUENCE [LARGE SCALE GENOMIC DNA]</scope>
    <source>
        <strain evidence="2 3">NBRC 111202</strain>
    </source>
</reference>
<dbReference type="AlphaFoldDB" id="A0A1Q3EP81"/>
<gene>
    <name evidence="2" type="ORF">LENED_011138</name>
</gene>
<accession>A0A1Q3EP81</accession>
<feature type="compositionally biased region" description="Low complexity" evidence="1">
    <location>
        <begin position="224"/>
        <end position="235"/>
    </location>
</feature>
<evidence type="ECO:0000313" key="3">
    <source>
        <dbReference type="Proteomes" id="UP000188533"/>
    </source>
</evidence>
<feature type="compositionally biased region" description="Low complexity" evidence="1">
    <location>
        <begin position="177"/>
        <end position="192"/>
    </location>
</feature>
<sequence>MAASARRTRTGSPGWGYSVRPFCIQHSELPRPIPRRAILLLLPTCPFFSYLPLYEMRIQPIPLSPTFTPTTFTPTAFTSTSFTSTAFTPTTFIGSPTALIAIARTSRDGDGYGDVVVPQPIELPRLLVFGDGMEVDDHDVFHDDHDDHDDDNQNHNEAVLDVDVLDADVDSSDSDSESTTSTTSHISDISSMTSVSSSSSIAKSSPAAAGVVYVPPPMRMYKLSTESTTKSSPESGLDSESEFEYESSIPSHRLPSRFQHSSKFYPIPKSQSKSSTHVNRYKYQGGETGVMTGGVMLGSTTASVIRSPFTPLASTPTRPTLARPTKRGTARTLILGPDSSSSLDWRRPRPRLRVPSVPVA</sequence>
<feature type="region of interest" description="Disordered" evidence="1">
    <location>
        <begin position="169"/>
        <end position="192"/>
    </location>
</feature>
<feature type="region of interest" description="Disordered" evidence="1">
    <location>
        <begin position="224"/>
        <end position="256"/>
    </location>
</feature>
<proteinExistence type="predicted"/>
<evidence type="ECO:0000256" key="1">
    <source>
        <dbReference type="SAM" id="MobiDB-lite"/>
    </source>
</evidence>
<reference evidence="2 3" key="2">
    <citation type="submission" date="2017-02" db="EMBL/GenBank/DDBJ databases">
        <title>A genome survey and senescence transcriptome analysis in Lentinula edodes.</title>
        <authorList>
            <person name="Sakamoto Y."/>
            <person name="Nakade K."/>
            <person name="Sato S."/>
            <person name="Yoshida Y."/>
            <person name="Miyazaki K."/>
            <person name="Natsume S."/>
            <person name="Konno N."/>
        </authorList>
    </citation>
    <scope>NUCLEOTIDE SEQUENCE [LARGE SCALE GENOMIC DNA]</scope>
    <source>
        <strain evidence="2 3">NBRC 111202</strain>
    </source>
</reference>
<dbReference type="Proteomes" id="UP000188533">
    <property type="component" value="Unassembled WGS sequence"/>
</dbReference>
<organism evidence="2 3">
    <name type="scientific">Lentinula edodes</name>
    <name type="common">Shiitake mushroom</name>
    <name type="synonym">Lentinus edodes</name>
    <dbReference type="NCBI Taxonomy" id="5353"/>
    <lineage>
        <taxon>Eukaryota</taxon>
        <taxon>Fungi</taxon>
        <taxon>Dikarya</taxon>
        <taxon>Basidiomycota</taxon>
        <taxon>Agaricomycotina</taxon>
        <taxon>Agaricomycetes</taxon>
        <taxon>Agaricomycetidae</taxon>
        <taxon>Agaricales</taxon>
        <taxon>Marasmiineae</taxon>
        <taxon>Omphalotaceae</taxon>
        <taxon>Lentinula</taxon>
    </lineage>
</organism>
<evidence type="ECO:0000313" key="2">
    <source>
        <dbReference type="EMBL" id="GAW09017.1"/>
    </source>
</evidence>
<protein>
    <submittedName>
        <fullName evidence="2">Serine-rich protein</fullName>
    </submittedName>
</protein>
<feature type="region of interest" description="Disordered" evidence="1">
    <location>
        <begin position="309"/>
        <end position="360"/>
    </location>
</feature>
<dbReference type="STRING" id="5353.A0A1Q3EP81"/>
<keyword evidence="3" id="KW-1185">Reference proteome</keyword>